<evidence type="ECO:0000313" key="1">
    <source>
        <dbReference type="EMBL" id="KAI4302810.1"/>
    </source>
</evidence>
<evidence type="ECO:0000313" key="2">
    <source>
        <dbReference type="Proteomes" id="UP001057402"/>
    </source>
</evidence>
<gene>
    <name evidence="1" type="ORF">MLD38_038513</name>
</gene>
<protein>
    <submittedName>
        <fullName evidence="1">Uncharacterized protein</fullName>
    </submittedName>
</protein>
<sequence>MQDESMKQDLIMLETKRSALLRTQCVDNNRSRNVNREALTALKRKAHTTRSSVPSPGYWGFRSEAPGAGERPDDASVLSSRRDAANLNVVGVCLMD</sequence>
<reference evidence="2" key="1">
    <citation type="journal article" date="2023" name="Front. Plant Sci.">
        <title>Chromosomal-level genome assembly of Melastoma candidum provides insights into trichome evolution.</title>
        <authorList>
            <person name="Zhong Y."/>
            <person name="Wu W."/>
            <person name="Sun C."/>
            <person name="Zou P."/>
            <person name="Liu Y."/>
            <person name="Dai S."/>
            <person name="Zhou R."/>
        </authorList>
    </citation>
    <scope>NUCLEOTIDE SEQUENCE [LARGE SCALE GENOMIC DNA]</scope>
</reference>
<name>A0ACB9L008_9MYRT</name>
<organism evidence="1 2">
    <name type="scientific">Melastoma candidum</name>
    <dbReference type="NCBI Taxonomy" id="119954"/>
    <lineage>
        <taxon>Eukaryota</taxon>
        <taxon>Viridiplantae</taxon>
        <taxon>Streptophyta</taxon>
        <taxon>Embryophyta</taxon>
        <taxon>Tracheophyta</taxon>
        <taxon>Spermatophyta</taxon>
        <taxon>Magnoliopsida</taxon>
        <taxon>eudicotyledons</taxon>
        <taxon>Gunneridae</taxon>
        <taxon>Pentapetalae</taxon>
        <taxon>rosids</taxon>
        <taxon>malvids</taxon>
        <taxon>Myrtales</taxon>
        <taxon>Melastomataceae</taxon>
        <taxon>Melastomatoideae</taxon>
        <taxon>Melastomateae</taxon>
        <taxon>Melastoma</taxon>
    </lineage>
</organism>
<keyword evidence="2" id="KW-1185">Reference proteome</keyword>
<dbReference type="EMBL" id="CM042891">
    <property type="protein sequence ID" value="KAI4302810.1"/>
    <property type="molecule type" value="Genomic_DNA"/>
</dbReference>
<dbReference type="Proteomes" id="UP001057402">
    <property type="component" value="Chromosome 12"/>
</dbReference>
<proteinExistence type="predicted"/>
<comment type="caution">
    <text evidence="1">The sequence shown here is derived from an EMBL/GenBank/DDBJ whole genome shotgun (WGS) entry which is preliminary data.</text>
</comment>
<accession>A0ACB9L008</accession>